<evidence type="ECO:0000256" key="2">
    <source>
        <dbReference type="SAM" id="MobiDB-lite"/>
    </source>
</evidence>
<reference evidence="3" key="1">
    <citation type="submission" date="2020-06" db="EMBL/GenBank/DDBJ databases">
        <title>WGS assembly of Ceratodon purpureus strain R40.</title>
        <authorList>
            <person name="Carey S.B."/>
            <person name="Jenkins J."/>
            <person name="Shu S."/>
            <person name="Lovell J.T."/>
            <person name="Sreedasyam A."/>
            <person name="Maumus F."/>
            <person name="Tiley G.P."/>
            <person name="Fernandez-Pozo N."/>
            <person name="Barry K."/>
            <person name="Chen C."/>
            <person name="Wang M."/>
            <person name="Lipzen A."/>
            <person name="Daum C."/>
            <person name="Saski C.A."/>
            <person name="Payton A.C."/>
            <person name="Mcbreen J.C."/>
            <person name="Conrad R.E."/>
            <person name="Kollar L.M."/>
            <person name="Olsson S."/>
            <person name="Huttunen S."/>
            <person name="Landis J.B."/>
            <person name="Wickett N.J."/>
            <person name="Johnson M.G."/>
            <person name="Rensing S.A."/>
            <person name="Grimwood J."/>
            <person name="Schmutz J."/>
            <person name="Mcdaniel S.F."/>
        </authorList>
    </citation>
    <scope>NUCLEOTIDE SEQUENCE</scope>
    <source>
        <strain evidence="3">R40</strain>
    </source>
</reference>
<feature type="coiled-coil region" evidence="1">
    <location>
        <begin position="44"/>
        <end position="71"/>
    </location>
</feature>
<evidence type="ECO:0000313" key="4">
    <source>
        <dbReference type="Proteomes" id="UP000822688"/>
    </source>
</evidence>
<name>A0A8T0ID82_CERPU</name>
<comment type="caution">
    <text evidence="3">The sequence shown here is derived from an EMBL/GenBank/DDBJ whole genome shotgun (WGS) entry which is preliminary data.</text>
</comment>
<evidence type="ECO:0000313" key="3">
    <source>
        <dbReference type="EMBL" id="KAG0581714.1"/>
    </source>
</evidence>
<feature type="compositionally biased region" description="Low complexity" evidence="2">
    <location>
        <begin position="182"/>
        <end position="196"/>
    </location>
</feature>
<protein>
    <submittedName>
        <fullName evidence="3">Uncharacterized protein</fullName>
    </submittedName>
</protein>
<accession>A0A8T0ID82</accession>
<dbReference type="AlphaFoldDB" id="A0A8T0ID82"/>
<organism evidence="3 4">
    <name type="scientific">Ceratodon purpureus</name>
    <name type="common">Fire moss</name>
    <name type="synonym">Dicranum purpureum</name>
    <dbReference type="NCBI Taxonomy" id="3225"/>
    <lineage>
        <taxon>Eukaryota</taxon>
        <taxon>Viridiplantae</taxon>
        <taxon>Streptophyta</taxon>
        <taxon>Embryophyta</taxon>
        <taxon>Bryophyta</taxon>
        <taxon>Bryophytina</taxon>
        <taxon>Bryopsida</taxon>
        <taxon>Dicranidae</taxon>
        <taxon>Pseudoditrichales</taxon>
        <taxon>Ditrichaceae</taxon>
        <taxon>Ceratodon</taxon>
    </lineage>
</organism>
<gene>
    <name evidence="3" type="ORF">KC19_3G002700</name>
</gene>
<dbReference type="EMBL" id="CM026423">
    <property type="protein sequence ID" value="KAG0581714.1"/>
    <property type="molecule type" value="Genomic_DNA"/>
</dbReference>
<feature type="region of interest" description="Disordered" evidence="2">
    <location>
        <begin position="182"/>
        <end position="220"/>
    </location>
</feature>
<keyword evidence="4" id="KW-1185">Reference proteome</keyword>
<evidence type="ECO:0000256" key="1">
    <source>
        <dbReference type="SAM" id="Coils"/>
    </source>
</evidence>
<sequence length="273" mass="30463">MGHVNPAVCLPRKESWRWETTNSEYGKFYVRRNQREVMNGQELQNDCSKKCEELTNELLEAKAQLEKLKITCVRNNFVPERLQDTACQTSPTTPRPPSRKLYKTEKYNELEGSDTRMMLSDREKEDHAHLVKRARPKLPLLKLRNGRSNLGDNDDHDNGEIEFCKPKEPLTCGMVCGGLESGSRSSISSGSAKGRGPPSVGKRKILQKQGGAPKKQKGSLIKGAASNLKHTAAGGANLPPSQRYTFYRNFGYGGQGAKTSKGWHSKTSPWMPT</sequence>
<keyword evidence="1" id="KW-0175">Coiled coil</keyword>
<dbReference type="Proteomes" id="UP000822688">
    <property type="component" value="Chromosome 3"/>
</dbReference>
<proteinExistence type="predicted"/>